<feature type="non-terminal residue" evidence="2">
    <location>
        <position position="176"/>
    </location>
</feature>
<dbReference type="Proteomes" id="UP000593576">
    <property type="component" value="Unassembled WGS sequence"/>
</dbReference>
<evidence type="ECO:0000256" key="1">
    <source>
        <dbReference type="SAM" id="Phobius"/>
    </source>
</evidence>
<organism evidence="2 3">
    <name type="scientific">Gossypium schwendimanii</name>
    <name type="common">Cotton</name>
    <dbReference type="NCBI Taxonomy" id="34291"/>
    <lineage>
        <taxon>Eukaryota</taxon>
        <taxon>Viridiplantae</taxon>
        <taxon>Streptophyta</taxon>
        <taxon>Embryophyta</taxon>
        <taxon>Tracheophyta</taxon>
        <taxon>Spermatophyta</taxon>
        <taxon>Magnoliopsida</taxon>
        <taxon>eudicotyledons</taxon>
        <taxon>Gunneridae</taxon>
        <taxon>Pentapetalae</taxon>
        <taxon>rosids</taxon>
        <taxon>malvids</taxon>
        <taxon>Malvales</taxon>
        <taxon>Malvaceae</taxon>
        <taxon>Malvoideae</taxon>
        <taxon>Gossypium</taxon>
    </lineage>
</organism>
<comment type="caution">
    <text evidence="2">The sequence shown here is derived from an EMBL/GenBank/DDBJ whole genome shotgun (WGS) entry which is preliminary data.</text>
</comment>
<reference evidence="2 3" key="1">
    <citation type="journal article" date="2019" name="Genome Biol. Evol.">
        <title>Insights into the evolution of the New World diploid cottons (Gossypium, subgenus Houzingenia) based on genome sequencing.</title>
        <authorList>
            <person name="Grover C.E."/>
            <person name="Arick M.A. 2nd"/>
            <person name="Thrash A."/>
            <person name="Conover J.L."/>
            <person name="Sanders W.S."/>
            <person name="Peterson D.G."/>
            <person name="Frelichowski J.E."/>
            <person name="Scheffler J.A."/>
            <person name="Scheffler B.E."/>
            <person name="Wendel J.F."/>
        </authorList>
    </citation>
    <scope>NUCLEOTIDE SEQUENCE [LARGE SCALE GENOMIC DNA]</scope>
    <source>
        <strain evidence="2">1</strain>
        <tissue evidence="2">Leaf</tissue>
    </source>
</reference>
<sequence length="176" mass="19600">DIPGISRFEISYSKNIPKISHLGSVLLVPGSVVFVFSLNFLPVWTGLFVVLIPHRDISCLGYPSLGISYLRIPQPWYIPFQGYLSLGSRGLGLGLGWCFWASVSVFGAVDPLGFMNNPDFKLASPDISPAIKLHRFIPSSFVGYRLRSTPGEQDVWEYDSVLFDETQAENEANRVE</sequence>
<dbReference type="AlphaFoldDB" id="A0A7J9KYU2"/>
<name>A0A7J9KYU2_GOSSC</name>
<feature type="non-terminal residue" evidence="2">
    <location>
        <position position="1"/>
    </location>
</feature>
<keyword evidence="1" id="KW-1133">Transmembrane helix</keyword>
<dbReference type="EMBL" id="JABFAF010000003">
    <property type="protein sequence ID" value="MBA0851588.1"/>
    <property type="molecule type" value="Genomic_DNA"/>
</dbReference>
<protein>
    <submittedName>
        <fullName evidence="2">Uncharacterized protein</fullName>
    </submittedName>
</protein>
<evidence type="ECO:0000313" key="3">
    <source>
        <dbReference type="Proteomes" id="UP000593576"/>
    </source>
</evidence>
<evidence type="ECO:0000313" key="2">
    <source>
        <dbReference type="EMBL" id="MBA0851588.1"/>
    </source>
</evidence>
<accession>A0A7J9KYU2</accession>
<dbReference type="OrthoDB" id="1013666at2759"/>
<feature type="transmembrane region" description="Helical" evidence="1">
    <location>
        <begin position="32"/>
        <end position="52"/>
    </location>
</feature>
<gene>
    <name evidence="2" type="ORF">Goshw_022494</name>
</gene>
<proteinExistence type="predicted"/>
<keyword evidence="1" id="KW-0812">Transmembrane</keyword>
<keyword evidence="1" id="KW-0472">Membrane</keyword>
<keyword evidence="3" id="KW-1185">Reference proteome</keyword>